<dbReference type="InParanoid" id="E4XKQ3"/>
<name>E4XKQ3_OIKDI</name>
<dbReference type="Proteomes" id="UP000001307">
    <property type="component" value="Unassembled WGS sequence"/>
</dbReference>
<dbReference type="EMBL" id="FN653065">
    <property type="protein sequence ID" value="CBY10756.1"/>
    <property type="molecule type" value="Genomic_DNA"/>
</dbReference>
<keyword evidence="2" id="KW-1185">Reference proteome</keyword>
<dbReference type="OrthoDB" id="10453984at2759"/>
<evidence type="ECO:0000313" key="2">
    <source>
        <dbReference type="Proteomes" id="UP000001307"/>
    </source>
</evidence>
<evidence type="ECO:0000313" key="1">
    <source>
        <dbReference type="EMBL" id="CBY10756.1"/>
    </source>
</evidence>
<sequence length="121" mass="13186">MKIFATLASFAAAMGPQFPAETPNSQFYLSAVSQALSAAQAQGELNGRGITGVTNVRCNRMAHIRGSERGEMHVKHCNVHWESLGWGRVYDCTSAMEISACTYCRMAPTADNFQTACHEQP</sequence>
<protein>
    <submittedName>
        <fullName evidence="1">Uncharacterized protein</fullName>
    </submittedName>
</protein>
<gene>
    <name evidence="1" type="ORF">GSOID_T00014268001</name>
</gene>
<organism evidence="1">
    <name type="scientific">Oikopleura dioica</name>
    <name type="common">Tunicate</name>
    <dbReference type="NCBI Taxonomy" id="34765"/>
    <lineage>
        <taxon>Eukaryota</taxon>
        <taxon>Metazoa</taxon>
        <taxon>Chordata</taxon>
        <taxon>Tunicata</taxon>
        <taxon>Appendicularia</taxon>
        <taxon>Copelata</taxon>
        <taxon>Oikopleuridae</taxon>
        <taxon>Oikopleura</taxon>
    </lineage>
</organism>
<dbReference type="AlphaFoldDB" id="E4XKQ3"/>
<proteinExistence type="predicted"/>
<reference evidence="1" key="1">
    <citation type="journal article" date="2010" name="Science">
        <title>Plasticity of animal genome architecture unmasked by rapid evolution of a pelagic tunicate.</title>
        <authorList>
            <person name="Denoeud F."/>
            <person name="Henriet S."/>
            <person name="Mungpakdee S."/>
            <person name="Aury J.M."/>
            <person name="Da Silva C."/>
            <person name="Brinkmann H."/>
            <person name="Mikhaleva J."/>
            <person name="Olsen L.C."/>
            <person name="Jubin C."/>
            <person name="Canestro C."/>
            <person name="Bouquet J.M."/>
            <person name="Danks G."/>
            <person name="Poulain J."/>
            <person name="Campsteijn C."/>
            <person name="Adamski M."/>
            <person name="Cross I."/>
            <person name="Yadetie F."/>
            <person name="Muffato M."/>
            <person name="Louis A."/>
            <person name="Butcher S."/>
            <person name="Tsagkogeorga G."/>
            <person name="Konrad A."/>
            <person name="Singh S."/>
            <person name="Jensen M.F."/>
            <person name="Cong E.H."/>
            <person name="Eikeseth-Otteraa H."/>
            <person name="Noel B."/>
            <person name="Anthouard V."/>
            <person name="Porcel B.M."/>
            <person name="Kachouri-Lafond R."/>
            <person name="Nishino A."/>
            <person name="Ugolini M."/>
            <person name="Chourrout P."/>
            <person name="Nishida H."/>
            <person name="Aasland R."/>
            <person name="Huzurbazar S."/>
            <person name="Westhof E."/>
            <person name="Delsuc F."/>
            <person name="Lehrach H."/>
            <person name="Reinhardt R."/>
            <person name="Weissenbach J."/>
            <person name="Roy S.W."/>
            <person name="Artiguenave F."/>
            <person name="Postlethwait J.H."/>
            <person name="Manak J.R."/>
            <person name="Thompson E.M."/>
            <person name="Jaillon O."/>
            <person name="Du Pasquier L."/>
            <person name="Boudinot P."/>
            <person name="Liberles D.A."/>
            <person name="Volff J.N."/>
            <person name="Philippe H."/>
            <person name="Lenhard B."/>
            <person name="Roest Crollius H."/>
            <person name="Wincker P."/>
            <person name="Chourrout D."/>
        </authorList>
    </citation>
    <scope>NUCLEOTIDE SEQUENCE [LARGE SCALE GENOMIC DNA]</scope>
</reference>
<accession>E4XKQ3</accession>